<dbReference type="Proteomes" id="UP000078540">
    <property type="component" value="Unassembled WGS sequence"/>
</dbReference>
<evidence type="ECO:0000313" key="2">
    <source>
        <dbReference type="Proteomes" id="UP000078540"/>
    </source>
</evidence>
<proteinExistence type="predicted"/>
<organism evidence="1 2">
    <name type="scientific">Atta colombica</name>
    <dbReference type="NCBI Taxonomy" id="520822"/>
    <lineage>
        <taxon>Eukaryota</taxon>
        <taxon>Metazoa</taxon>
        <taxon>Ecdysozoa</taxon>
        <taxon>Arthropoda</taxon>
        <taxon>Hexapoda</taxon>
        <taxon>Insecta</taxon>
        <taxon>Pterygota</taxon>
        <taxon>Neoptera</taxon>
        <taxon>Endopterygota</taxon>
        <taxon>Hymenoptera</taxon>
        <taxon>Apocrita</taxon>
        <taxon>Aculeata</taxon>
        <taxon>Formicoidea</taxon>
        <taxon>Formicidae</taxon>
        <taxon>Myrmicinae</taxon>
        <taxon>Atta</taxon>
    </lineage>
</organism>
<dbReference type="EMBL" id="KQ976558">
    <property type="protein sequence ID" value="KYM80632.1"/>
    <property type="molecule type" value="Genomic_DNA"/>
</dbReference>
<evidence type="ECO:0000313" key="1">
    <source>
        <dbReference type="EMBL" id="KYM80632.1"/>
    </source>
</evidence>
<sequence length="81" mass="9619">MREISGLARQITPLRLLLNPSPAFSLYILSTFISSHPWYQAFLGRTKTTKNKRRERYYAVLRNIAYRYTFHGLTHLFLEGR</sequence>
<keyword evidence="2" id="KW-1185">Reference proteome</keyword>
<name>A0A195B8S0_9HYME</name>
<reference evidence="1 2" key="1">
    <citation type="submission" date="2015-09" db="EMBL/GenBank/DDBJ databases">
        <title>Atta colombica WGS genome.</title>
        <authorList>
            <person name="Nygaard S."/>
            <person name="Hu H."/>
            <person name="Boomsma J."/>
            <person name="Zhang G."/>
        </authorList>
    </citation>
    <scope>NUCLEOTIDE SEQUENCE [LARGE SCALE GENOMIC DNA]</scope>
    <source>
        <strain evidence="1">Treedump-2</strain>
        <tissue evidence="1">Whole body</tissue>
    </source>
</reference>
<protein>
    <submittedName>
        <fullName evidence="1">Uncharacterized protein</fullName>
    </submittedName>
</protein>
<gene>
    <name evidence="1" type="ORF">ALC53_08801</name>
</gene>
<accession>A0A195B8S0</accession>
<dbReference type="AlphaFoldDB" id="A0A195B8S0"/>